<dbReference type="SUPFAM" id="SSF49599">
    <property type="entry name" value="TRAF domain-like"/>
    <property type="match status" value="1"/>
</dbReference>
<dbReference type="InterPro" id="IPR013083">
    <property type="entry name" value="Znf_RING/FYVE/PHD"/>
</dbReference>
<organism evidence="6 8">
    <name type="scientific">Rotaria sordida</name>
    <dbReference type="NCBI Taxonomy" id="392033"/>
    <lineage>
        <taxon>Eukaryota</taxon>
        <taxon>Metazoa</taxon>
        <taxon>Spiralia</taxon>
        <taxon>Gnathifera</taxon>
        <taxon>Rotifera</taxon>
        <taxon>Eurotatoria</taxon>
        <taxon>Bdelloidea</taxon>
        <taxon>Philodinida</taxon>
        <taxon>Philodinidae</taxon>
        <taxon>Rotaria</taxon>
    </lineage>
</organism>
<sequence length="297" mass="34448">MTSQQKILSSDRILNIPKVDIDNLECSICRGLLWKPVACQSCETPFCSSCIHQWLIDHPKQCPNRCETYIERKCPPFIAKLLAQLNMNCFYRSYGCSQVTSYEGLDKHEIECSFQPRQCSDCKSQILKKDYDNHMNTCPLIDLICQTCKLIFKRADFNQKHTEIICLKEQNRLLQNESKEYKREIHELNLQLDEMRIIDPSIWEIKITFDDLQDGTDNCYCIPVQYRGFTWIGDKNWSETKKHTVTLLFGKPQFILLHWENINKITFESSGGTAHFGSGSGLGSHVILTQMTIDSLE</sequence>
<evidence type="ECO:0000256" key="1">
    <source>
        <dbReference type="ARBA" id="ARBA00022771"/>
    </source>
</evidence>
<dbReference type="PANTHER" id="PTHR10131:SF94">
    <property type="entry name" value="TNF RECEPTOR-ASSOCIATED FACTOR 4"/>
    <property type="match status" value="1"/>
</dbReference>
<feature type="coiled-coil region" evidence="4">
    <location>
        <begin position="164"/>
        <end position="198"/>
    </location>
</feature>
<keyword evidence="1 3" id="KW-0479">Metal-binding</keyword>
<dbReference type="PROSITE" id="PS50089">
    <property type="entry name" value="ZF_RING_2"/>
    <property type="match status" value="1"/>
</dbReference>
<name>A0A814NXD7_9BILA</name>
<dbReference type="EMBL" id="CAJOBD010002877">
    <property type="protein sequence ID" value="CAF3914371.1"/>
    <property type="molecule type" value="Genomic_DNA"/>
</dbReference>
<gene>
    <name evidence="7" type="ORF">JBS370_LOCUS21575</name>
    <name evidence="6" type="ORF">ZHD862_LOCUS17348</name>
</gene>
<accession>A0A814NXD7</accession>
<dbReference type="InterPro" id="IPR001841">
    <property type="entry name" value="Znf_RING"/>
</dbReference>
<proteinExistence type="predicted"/>
<dbReference type="PANTHER" id="PTHR10131">
    <property type="entry name" value="TNF RECEPTOR ASSOCIATED FACTOR"/>
    <property type="match status" value="1"/>
</dbReference>
<dbReference type="AlphaFoldDB" id="A0A814NXD7"/>
<evidence type="ECO:0000256" key="4">
    <source>
        <dbReference type="SAM" id="Coils"/>
    </source>
</evidence>
<comment type="caution">
    <text evidence="6">The sequence shown here is derived from an EMBL/GenBank/DDBJ whole genome shotgun (WGS) entry which is preliminary data.</text>
</comment>
<evidence type="ECO:0000313" key="7">
    <source>
        <dbReference type="EMBL" id="CAF3914371.1"/>
    </source>
</evidence>
<keyword evidence="2" id="KW-0862">Zinc</keyword>
<evidence type="ECO:0000256" key="2">
    <source>
        <dbReference type="ARBA" id="ARBA00022833"/>
    </source>
</evidence>
<dbReference type="Gene3D" id="3.30.40.10">
    <property type="entry name" value="Zinc/RING finger domain, C3HC4 (zinc finger)"/>
    <property type="match status" value="2"/>
</dbReference>
<evidence type="ECO:0000313" key="8">
    <source>
        <dbReference type="Proteomes" id="UP000663864"/>
    </source>
</evidence>
<keyword evidence="1 3" id="KW-0863">Zinc-finger</keyword>
<dbReference type="SUPFAM" id="SSF57850">
    <property type="entry name" value="RING/U-box"/>
    <property type="match status" value="1"/>
</dbReference>
<dbReference type="Proteomes" id="UP000663836">
    <property type="component" value="Unassembled WGS sequence"/>
</dbReference>
<reference evidence="6" key="1">
    <citation type="submission" date="2021-02" db="EMBL/GenBank/DDBJ databases">
        <authorList>
            <person name="Nowell W R."/>
        </authorList>
    </citation>
    <scope>NUCLEOTIDE SEQUENCE</scope>
</reference>
<dbReference type="EMBL" id="CAJNOT010000857">
    <property type="protein sequence ID" value="CAF1096207.1"/>
    <property type="molecule type" value="Genomic_DNA"/>
</dbReference>
<feature type="domain" description="RING-type" evidence="5">
    <location>
        <begin position="26"/>
        <end position="63"/>
    </location>
</feature>
<dbReference type="GO" id="GO:0008270">
    <property type="term" value="F:zinc ion binding"/>
    <property type="evidence" value="ECO:0007669"/>
    <property type="project" value="UniProtKB-KW"/>
</dbReference>
<keyword evidence="4" id="KW-0175">Coiled coil</keyword>
<dbReference type="Proteomes" id="UP000663864">
    <property type="component" value="Unassembled WGS sequence"/>
</dbReference>
<evidence type="ECO:0000259" key="5">
    <source>
        <dbReference type="PROSITE" id="PS50089"/>
    </source>
</evidence>
<evidence type="ECO:0000313" key="6">
    <source>
        <dbReference type="EMBL" id="CAF1096207.1"/>
    </source>
</evidence>
<protein>
    <recommendedName>
        <fullName evidence="5">RING-type domain-containing protein</fullName>
    </recommendedName>
</protein>
<evidence type="ECO:0000256" key="3">
    <source>
        <dbReference type="PROSITE-ProRule" id="PRU00175"/>
    </source>
</evidence>